<dbReference type="GeneID" id="18758523"/>
<dbReference type="EMBL" id="JH921431">
    <property type="protein sequence ID" value="EKD19351.1"/>
    <property type="molecule type" value="Genomic_DNA"/>
</dbReference>
<organism evidence="4 5">
    <name type="scientific">Marssonina brunnea f. sp. multigermtubi (strain MB_m1)</name>
    <name type="common">Marssonina leaf spot fungus</name>
    <dbReference type="NCBI Taxonomy" id="1072389"/>
    <lineage>
        <taxon>Eukaryota</taxon>
        <taxon>Fungi</taxon>
        <taxon>Dikarya</taxon>
        <taxon>Ascomycota</taxon>
        <taxon>Pezizomycotina</taxon>
        <taxon>Leotiomycetes</taxon>
        <taxon>Helotiales</taxon>
        <taxon>Drepanopezizaceae</taxon>
        <taxon>Drepanopeziza</taxon>
    </lineage>
</organism>
<dbReference type="HOGENOM" id="CLU_020336_11_1_1"/>
<dbReference type="Pfam" id="PF00561">
    <property type="entry name" value="Abhydrolase_1"/>
    <property type="match status" value="1"/>
</dbReference>
<keyword evidence="2" id="KW-0812">Transmembrane</keyword>
<dbReference type="Gene3D" id="3.40.50.1820">
    <property type="entry name" value="alpha/beta hydrolase"/>
    <property type="match status" value="1"/>
</dbReference>
<keyword evidence="2" id="KW-0472">Membrane</keyword>
<feature type="domain" description="AB hydrolase-1" evidence="3">
    <location>
        <begin position="92"/>
        <end position="358"/>
    </location>
</feature>
<evidence type="ECO:0000313" key="4">
    <source>
        <dbReference type="EMBL" id="EKD19351.1"/>
    </source>
</evidence>
<feature type="region of interest" description="Disordered" evidence="1">
    <location>
        <begin position="232"/>
        <end position="258"/>
    </location>
</feature>
<dbReference type="GO" id="GO:0046464">
    <property type="term" value="P:acylglycerol catabolic process"/>
    <property type="evidence" value="ECO:0007669"/>
    <property type="project" value="TreeGrafter"/>
</dbReference>
<dbReference type="Proteomes" id="UP000006753">
    <property type="component" value="Unassembled WGS sequence"/>
</dbReference>
<evidence type="ECO:0000256" key="2">
    <source>
        <dbReference type="SAM" id="Phobius"/>
    </source>
</evidence>
<dbReference type="InterPro" id="IPR000073">
    <property type="entry name" value="AB_hydrolase_1"/>
</dbReference>
<dbReference type="InParanoid" id="K1X2A0"/>
<reference evidence="4 5" key="1">
    <citation type="journal article" date="2012" name="BMC Genomics">
        <title>Sequencing the genome of Marssonina brunnea reveals fungus-poplar co-evolution.</title>
        <authorList>
            <person name="Zhu S."/>
            <person name="Cao Y.-Z."/>
            <person name="Jiang C."/>
            <person name="Tan B.-Y."/>
            <person name="Wang Z."/>
            <person name="Feng S."/>
            <person name="Zhang L."/>
            <person name="Su X.-H."/>
            <person name="Brejova B."/>
            <person name="Vinar T."/>
            <person name="Xu M."/>
            <person name="Wang M.-X."/>
            <person name="Zhang S.-G."/>
            <person name="Huang M.-R."/>
            <person name="Wu R."/>
            <person name="Zhou Y."/>
        </authorList>
    </citation>
    <scope>NUCLEOTIDE SEQUENCE [LARGE SCALE GENOMIC DNA]</scope>
    <source>
        <strain evidence="4 5">MB_m1</strain>
    </source>
</reference>
<dbReference type="KEGG" id="mbe:MBM_02588"/>
<name>K1X2A0_MARBU</name>
<dbReference type="GO" id="GO:0047372">
    <property type="term" value="F:monoacylglycerol lipase activity"/>
    <property type="evidence" value="ECO:0007669"/>
    <property type="project" value="TreeGrafter"/>
</dbReference>
<keyword evidence="5" id="KW-1185">Reference proteome</keyword>
<sequence>MTSRILAPSLGIIVGTSLATTLAVVTVLKLLPDSRRPRTIPSPRETQVPYISREEQEALPYPPDVLPGARDVTSPYGTMRVYEWGPEAGRKVVLAHGISTPCIALSNVAHALAEKGCRVLLFDLFGRGYSDSPELPHDSRLYATQILLAITSSPLAWTPAGFSLVGYSLGGGIAADFAASFPDLVKSIVLLAPSGLIKPHHFGWQSRFMYSGFLPASLLEWIVKGRLGGRPADRPVTKMGSEDDPSTGDELKGNRDPRFESTVLMRSRPGYTVADVVSWQIQHHAGFVRSFVSSMMFSAIESPRPLWGKLGQRHEKILILAGEEDPVILAAELREDAEDAIGSDKVDFRIVQGGGHEFPMNMPDATVREVIHPNDTKYRDFKRCNGPAEKILSDVLPEVSSWYGG</sequence>
<gene>
    <name evidence="4" type="ORF">MBM_02588</name>
</gene>
<dbReference type="InterPro" id="IPR029058">
    <property type="entry name" value="AB_hydrolase_fold"/>
</dbReference>
<dbReference type="OMA" id="DVASPYG"/>
<dbReference type="PANTHER" id="PTHR43798">
    <property type="entry name" value="MONOACYLGLYCEROL LIPASE"/>
    <property type="match status" value="1"/>
</dbReference>
<keyword evidence="2" id="KW-1133">Transmembrane helix</keyword>
<dbReference type="InterPro" id="IPR050266">
    <property type="entry name" value="AB_hydrolase_sf"/>
</dbReference>
<dbReference type="eggNOG" id="ENOG502S1BG">
    <property type="taxonomic scope" value="Eukaryota"/>
</dbReference>
<proteinExistence type="predicted"/>
<dbReference type="AlphaFoldDB" id="K1X2A0"/>
<feature type="compositionally biased region" description="Basic and acidic residues" evidence="1">
    <location>
        <begin position="249"/>
        <end position="258"/>
    </location>
</feature>
<dbReference type="PANTHER" id="PTHR43798:SF5">
    <property type="entry name" value="MONOACYLGLYCEROL LIPASE ABHD6"/>
    <property type="match status" value="1"/>
</dbReference>
<dbReference type="GO" id="GO:0016020">
    <property type="term" value="C:membrane"/>
    <property type="evidence" value="ECO:0007669"/>
    <property type="project" value="TreeGrafter"/>
</dbReference>
<dbReference type="OrthoDB" id="408373at2759"/>
<accession>K1X2A0</accession>
<evidence type="ECO:0000313" key="5">
    <source>
        <dbReference type="Proteomes" id="UP000006753"/>
    </source>
</evidence>
<feature type="transmembrane region" description="Helical" evidence="2">
    <location>
        <begin position="6"/>
        <end position="28"/>
    </location>
</feature>
<evidence type="ECO:0000256" key="1">
    <source>
        <dbReference type="SAM" id="MobiDB-lite"/>
    </source>
</evidence>
<protein>
    <recommendedName>
        <fullName evidence="3">AB hydrolase-1 domain-containing protein</fullName>
    </recommendedName>
</protein>
<dbReference type="PRINTS" id="PR00111">
    <property type="entry name" value="ABHYDROLASE"/>
</dbReference>
<evidence type="ECO:0000259" key="3">
    <source>
        <dbReference type="Pfam" id="PF00561"/>
    </source>
</evidence>
<dbReference type="SUPFAM" id="SSF53474">
    <property type="entry name" value="alpha/beta-Hydrolases"/>
    <property type="match status" value="1"/>
</dbReference>